<keyword evidence="2" id="KW-0808">Transferase</keyword>
<dbReference type="Proteomes" id="UP000294545">
    <property type="component" value="Unassembled WGS sequence"/>
</dbReference>
<name>A0A4R1MAJ5_9FIRM</name>
<dbReference type="InterPro" id="IPR016181">
    <property type="entry name" value="Acyl_CoA_acyltransferase"/>
</dbReference>
<dbReference type="EMBL" id="SMGQ01000019">
    <property type="protein sequence ID" value="TCK86783.1"/>
    <property type="molecule type" value="Genomic_DNA"/>
</dbReference>
<dbReference type="PROSITE" id="PS51186">
    <property type="entry name" value="GNAT"/>
    <property type="match status" value="1"/>
</dbReference>
<evidence type="ECO:0000259" key="1">
    <source>
        <dbReference type="PROSITE" id="PS51186"/>
    </source>
</evidence>
<dbReference type="OrthoDB" id="9796171at2"/>
<dbReference type="PANTHER" id="PTHR13355">
    <property type="entry name" value="GLUCOSAMINE 6-PHOSPHATE N-ACETYLTRANSFERASE"/>
    <property type="match status" value="1"/>
</dbReference>
<feature type="domain" description="N-acetyltransferase" evidence="1">
    <location>
        <begin position="4"/>
        <end position="143"/>
    </location>
</feature>
<proteinExistence type="predicted"/>
<accession>A0A4R1MAJ5</accession>
<sequence>MLKGEYLFGTDDIQKCFTIRDKVFRQELNINHKDLFDPIDKESIHVLITFQNKPVATGRLFYNGTFYKMGRIAVLKEYRKNKIGEFLVTMMLDKAFSMGAKFVVVNAQESAIGFYKKLGFVINKENPVFELGLLHYEMMLEARESKCKQ</sequence>
<keyword evidence="3" id="KW-1185">Reference proteome</keyword>
<dbReference type="SUPFAM" id="SSF55729">
    <property type="entry name" value="Acyl-CoA N-acyltransferases (Nat)"/>
    <property type="match status" value="1"/>
</dbReference>
<gene>
    <name evidence="2" type="ORF">EDC19_2837</name>
</gene>
<dbReference type="RefSeq" id="WP_132283489.1">
    <property type="nucleotide sequence ID" value="NZ_SMGQ01000019.1"/>
</dbReference>
<dbReference type="CDD" id="cd04301">
    <property type="entry name" value="NAT_SF"/>
    <property type="match status" value="1"/>
</dbReference>
<dbReference type="GO" id="GO:0004343">
    <property type="term" value="F:glucosamine 6-phosphate N-acetyltransferase activity"/>
    <property type="evidence" value="ECO:0007669"/>
    <property type="project" value="TreeGrafter"/>
</dbReference>
<dbReference type="Pfam" id="PF00583">
    <property type="entry name" value="Acetyltransf_1"/>
    <property type="match status" value="1"/>
</dbReference>
<keyword evidence="2" id="KW-0012">Acyltransferase</keyword>
<dbReference type="InterPro" id="IPR000182">
    <property type="entry name" value="GNAT_dom"/>
</dbReference>
<protein>
    <submittedName>
        <fullName evidence="2">Putative GNAT family N-acyltransferase</fullName>
    </submittedName>
</protein>
<reference evidence="2 3" key="1">
    <citation type="submission" date="2019-03" db="EMBL/GenBank/DDBJ databases">
        <title>Genomic Encyclopedia of Type Strains, Phase IV (KMG-IV): sequencing the most valuable type-strain genomes for metagenomic binning, comparative biology and taxonomic classification.</title>
        <authorList>
            <person name="Goeker M."/>
        </authorList>
    </citation>
    <scope>NUCLEOTIDE SEQUENCE [LARGE SCALE GENOMIC DNA]</scope>
    <source>
        <strain evidence="2 3">DSM 24176</strain>
    </source>
</reference>
<comment type="caution">
    <text evidence="2">The sequence shown here is derived from an EMBL/GenBank/DDBJ whole genome shotgun (WGS) entry which is preliminary data.</text>
</comment>
<dbReference type="Gene3D" id="3.40.630.30">
    <property type="match status" value="1"/>
</dbReference>
<evidence type="ECO:0000313" key="3">
    <source>
        <dbReference type="Proteomes" id="UP000294545"/>
    </source>
</evidence>
<evidence type="ECO:0000313" key="2">
    <source>
        <dbReference type="EMBL" id="TCK86783.1"/>
    </source>
</evidence>
<dbReference type="AlphaFoldDB" id="A0A4R1MAJ5"/>
<dbReference type="InterPro" id="IPR039143">
    <property type="entry name" value="GNPNAT1-like"/>
</dbReference>
<dbReference type="PANTHER" id="PTHR13355:SF11">
    <property type="entry name" value="GLUCOSAMINE 6-PHOSPHATE N-ACETYLTRANSFERASE"/>
    <property type="match status" value="1"/>
</dbReference>
<organism evidence="2 3">
    <name type="scientific">Natranaerovirga hydrolytica</name>
    <dbReference type="NCBI Taxonomy" id="680378"/>
    <lineage>
        <taxon>Bacteria</taxon>
        <taxon>Bacillati</taxon>
        <taxon>Bacillota</taxon>
        <taxon>Clostridia</taxon>
        <taxon>Lachnospirales</taxon>
        <taxon>Natranaerovirgaceae</taxon>
        <taxon>Natranaerovirga</taxon>
    </lineage>
</organism>